<organism evidence="1 2">
    <name type="scientific">Gossypium australe</name>
    <dbReference type="NCBI Taxonomy" id="47621"/>
    <lineage>
        <taxon>Eukaryota</taxon>
        <taxon>Viridiplantae</taxon>
        <taxon>Streptophyta</taxon>
        <taxon>Embryophyta</taxon>
        <taxon>Tracheophyta</taxon>
        <taxon>Spermatophyta</taxon>
        <taxon>Magnoliopsida</taxon>
        <taxon>eudicotyledons</taxon>
        <taxon>Gunneridae</taxon>
        <taxon>Pentapetalae</taxon>
        <taxon>rosids</taxon>
        <taxon>malvids</taxon>
        <taxon>Malvales</taxon>
        <taxon>Malvaceae</taxon>
        <taxon>Malvoideae</taxon>
        <taxon>Gossypium</taxon>
    </lineage>
</organism>
<protein>
    <submittedName>
        <fullName evidence="1">Reverse transcriptase</fullName>
    </submittedName>
</protein>
<dbReference type="EMBL" id="SMMG02000009">
    <property type="protein sequence ID" value="KAA3459979.1"/>
    <property type="molecule type" value="Genomic_DNA"/>
</dbReference>
<dbReference type="GO" id="GO:0003964">
    <property type="term" value="F:RNA-directed DNA polymerase activity"/>
    <property type="evidence" value="ECO:0007669"/>
    <property type="project" value="UniProtKB-KW"/>
</dbReference>
<evidence type="ECO:0000313" key="2">
    <source>
        <dbReference type="Proteomes" id="UP000325315"/>
    </source>
</evidence>
<reference evidence="2" key="1">
    <citation type="journal article" date="2019" name="Plant Biotechnol. J.">
        <title>Genome sequencing of the Australian wild diploid species Gossypium australe highlights disease resistance and delayed gland morphogenesis.</title>
        <authorList>
            <person name="Cai Y."/>
            <person name="Cai X."/>
            <person name="Wang Q."/>
            <person name="Wang P."/>
            <person name="Zhang Y."/>
            <person name="Cai C."/>
            <person name="Xu Y."/>
            <person name="Wang K."/>
            <person name="Zhou Z."/>
            <person name="Wang C."/>
            <person name="Geng S."/>
            <person name="Li B."/>
            <person name="Dong Q."/>
            <person name="Hou Y."/>
            <person name="Wang H."/>
            <person name="Ai P."/>
            <person name="Liu Z."/>
            <person name="Yi F."/>
            <person name="Sun M."/>
            <person name="An G."/>
            <person name="Cheng J."/>
            <person name="Zhang Y."/>
            <person name="Shi Q."/>
            <person name="Xie Y."/>
            <person name="Shi X."/>
            <person name="Chang Y."/>
            <person name="Huang F."/>
            <person name="Chen Y."/>
            <person name="Hong S."/>
            <person name="Mi L."/>
            <person name="Sun Q."/>
            <person name="Zhang L."/>
            <person name="Zhou B."/>
            <person name="Peng R."/>
            <person name="Zhang X."/>
            <person name="Liu F."/>
        </authorList>
    </citation>
    <scope>NUCLEOTIDE SEQUENCE [LARGE SCALE GENOMIC DNA]</scope>
    <source>
        <strain evidence="2">cv. PA1801</strain>
    </source>
</reference>
<keyword evidence="1" id="KW-0548">Nucleotidyltransferase</keyword>
<gene>
    <name evidence="1" type="ORF">EPI10_026691</name>
</gene>
<dbReference type="OrthoDB" id="1108994at2759"/>
<keyword evidence="1" id="KW-0695">RNA-directed DNA polymerase</keyword>
<dbReference type="PANTHER" id="PTHR33116:SF86">
    <property type="entry name" value="REVERSE TRANSCRIPTASE DOMAIN-CONTAINING PROTEIN"/>
    <property type="match status" value="1"/>
</dbReference>
<sequence>MSKGKSEMTNDYTSTFCRRLYTIRGSNKKGSDDIKRNSKVIRRLFRSNTSEGNKEEISTILGVRPSTNMEKYLGLPNVVGRRKKESFQNLKENVNFIIKGWSNRFLSQGGKEVFIKSILQAIPTYAMSSFLLPNSFCGELEKIIANFWWQKAHGNKGIHWGQWQHLCRSKNEGGMGFRNMAKFNVSLLAKQVAKLIDDNSRNWKEELIGSTFPEDVAAKISRVPLAKEPHDDILAWSGESSGEFTYGKEVETMNHLFRECPVSISVWEELSFSDFLKVSHMEFIQWLTWVFEQTTWAIFLKRIHEKANRSGKETTNFINSYILELNGIEEEIPKVLLKVKRWKHPLGQFVKINFNIAYDENLCQLAVGIVARDSKGTILLSYSALQQHVVSAFAAEAIAYSTTTRIGVDMKWQKNHH</sequence>
<accession>A0A5B6UQ82</accession>
<dbReference type="PANTHER" id="PTHR33116">
    <property type="entry name" value="REVERSE TRANSCRIPTASE ZINC-BINDING DOMAIN-CONTAINING PROTEIN-RELATED-RELATED"/>
    <property type="match status" value="1"/>
</dbReference>
<keyword evidence="1" id="KW-0808">Transferase</keyword>
<keyword evidence="2" id="KW-1185">Reference proteome</keyword>
<name>A0A5B6UQ82_9ROSI</name>
<dbReference type="AlphaFoldDB" id="A0A5B6UQ82"/>
<evidence type="ECO:0000313" key="1">
    <source>
        <dbReference type="EMBL" id="KAA3459979.1"/>
    </source>
</evidence>
<dbReference type="Proteomes" id="UP000325315">
    <property type="component" value="Unassembled WGS sequence"/>
</dbReference>
<proteinExistence type="predicted"/>
<comment type="caution">
    <text evidence="1">The sequence shown here is derived from an EMBL/GenBank/DDBJ whole genome shotgun (WGS) entry which is preliminary data.</text>
</comment>